<protein>
    <submittedName>
        <fullName evidence="2">Uncharacterized protein</fullName>
    </submittedName>
</protein>
<dbReference type="AlphaFoldDB" id="A0A0M9A8T3"/>
<reference evidence="2 3" key="1">
    <citation type="submission" date="2015-07" db="EMBL/GenBank/DDBJ databases">
        <title>The genome of Melipona quadrifasciata.</title>
        <authorList>
            <person name="Pan H."/>
            <person name="Kapheim K."/>
        </authorList>
    </citation>
    <scope>NUCLEOTIDE SEQUENCE [LARGE SCALE GENOMIC DNA]</scope>
    <source>
        <strain evidence="2">0111107301</strain>
        <tissue evidence="2">Whole body</tissue>
    </source>
</reference>
<dbReference type="Proteomes" id="UP000053105">
    <property type="component" value="Unassembled WGS sequence"/>
</dbReference>
<feature type="compositionally biased region" description="Basic and acidic residues" evidence="1">
    <location>
        <begin position="202"/>
        <end position="217"/>
    </location>
</feature>
<sequence>MEYFMEILRASDATFRSLLIASFAGSRTPFVVVENSNSSIIKKYNCQFKLSFKVTSKLCFLENILLKPNAAERLLTLLGVDEEDPEDLVSSSEDEGVELDELDEDDDDENGPENARLLHQLAASLAMELKQSHQLKQISSKHPRTGDSFDRDRRVELIGTSYLDHSCTVQQAGNTKGSSCCRDIVADKSSRMFGKQRAIVIEPRDRRCPDDRSRMSQDEDEDEDEDEGNSVDEQIPMSWNAGWDACATEALRYLVEDEGLPPHHPTVLAMKDHLELQRERAFARCQQRDLSAKNLTVTDKVEELLRLLRDSKRIENSGKDRHTVAEKTPMEEPGLPFLTRSQVRSSLQKPCTTGSLANWYLS</sequence>
<evidence type="ECO:0000313" key="3">
    <source>
        <dbReference type="Proteomes" id="UP000053105"/>
    </source>
</evidence>
<dbReference type="EMBL" id="KQ435711">
    <property type="protein sequence ID" value="KOX79557.1"/>
    <property type="molecule type" value="Genomic_DNA"/>
</dbReference>
<feature type="compositionally biased region" description="Acidic residues" evidence="1">
    <location>
        <begin position="218"/>
        <end position="230"/>
    </location>
</feature>
<organism evidence="2 3">
    <name type="scientific">Melipona quadrifasciata</name>
    <dbReference type="NCBI Taxonomy" id="166423"/>
    <lineage>
        <taxon>Eukaryota</taxon>
        <taxon>Metazoa</taxon>
        <taxon>Ecdysozoa</taxon>
        <taxon>Arthropoda</taxon>
        <taxon>Hexapoda</taxon>
        <taxon>Insecta</taxon>
        <taxon>Pterygota</taxon>
        <taxon>Neoptera</taxon>
        <taxon>Endopterygota</taxon>
        <taxon>Hymenoptera</taxon>
        <taxon>Apocrita</taxon>
        <taxon>Aculeata</taxon>
        <taxon>Apoidea</taxon>
        <taxon>Anthophila</taxon>
        <taxon>Apidae</taxon>
        <taxon>Melipona</taxon>
    </lineage>
</organism>
<gene>
    <name evidence="2" type="ORF">WN51_02823</name>
</gene>
<feature type="region of interest" description="Disordered" evidence="1">
    <location>
        <begin position="85"/>
        <end position="113"/>
    </location>
</feature>
<accession>A0A0M9A8T3</accession>
<name>A0A0M9A8T3_9HYME</name>
<keyword evidence="3" id="KW-1185">Reference proteome</keyword>
<evidence type="ECO:0000256" key="1">
    <source>
        <dbReference type="SAM" id="MobiDB-lite"/>
    </source>
</evidence>
<feature type="compositionally biased region" description="Acidic residues" evidence="1">
    <location>
        <begin position="85"/>
        <end position="111"/>
    </location>
</feature>
<proteinExistence type="predicted"/>
<evidence type="ECO:0000313" key="2">
    <source>
        <dbReference type="EMBL" id="KOX79557.1"/>
    </source>
</evidence>
<dbReference type="SUPFAM" id="SSF158457">
    <property type="entry name" value="Orange domain-like"/>
    <property type="match status" value="1"/>
</dbReference>
<dbReference type="OrthoDB" id="7693256at2759"/>
<feature type="region of interest" description="Disordered" evidence="1">
    <location>
        <begin position="201"/>
        <end position="235"/>
    </location>
</feature>